<comment type="caution">
    <text evidence="1">The sequence shown here is derived from an EMBL/GenBank/DDBJ whole genome shotgun (WGS) entry which is preliminary data.</text>
</comment>
<dbReference type="AlphaFoldDB" id="A0AAU9QPF5"/>
<evidence type="ECO:0000313" key="1">
    <source>
        <dbReference type="EMBL" id="CAH1597504.1"/>
    </source>
</evidence>
<name>A0AAU9QPF5_9VIBR</name>
<protein>
    <submittedName>
        <fullName evidence="1">Uncharacterized protein</fullName>
    </submittedName>
</protein>
<dbReference type="Proteomes" id="UP001295462">
    <property type="component" value="Unassembled WGS sequence"/>
</dbReference>
<dbReference type="EMBL" id="CAKMUD010000086">
    <property type="protein sequence ID" value="CAH1597504.1"/>
    <property type="molecule type" value="Genomic_DNA"/>
</dbReference>
<proteinExistence type="predicted"/>
<dbReference type="RefSeq" id="WP_409589422.1">
    <property type="nucleotide sequence ID" value="NZ_CAKMTZ010000085.1"/>
</dbReference>
<accession>A0AAU9QPF5</accession>
<evidence type="ECO:0000313" key="2">
    <source>
        <dbReference type="Proteomes" id="UP001295462"/>
    </source>
</evidence>
<organism evidence="1 2">
    <name type="scientific">Vibrio jasicida</name>
    <dbReference type="NCBI Taxonomy" id="766224"/>
    <lineage>
        <taxon>Bacteria</taxon>
        <taxon>Pseudomonadati</taxon>
        <taxon>Pseudomonadota</taxon>
        <taxon>Gammaproteobacteria</taxon>
        <taxon>Vibrionales</taxon>
        <taxon>Vibrionaceae</taxon>
        <taxon>Vibrio</taxon>
    </lineage>
</organism>
<reference evidence="1" key="1">
    <citation type="submission" date="2022-01" db="EMBL/GenBank/DDBJ databases">
        <authorList>
            <person name="Lagorce A."/>
        </authorList>
    </citation>
    <scope>NUCLEOTIDE SEQUENCE</scope>
    <source>
        <strain evidence="1">Th15_F1_A12</strain>
    </source>
</reference>
<sequence>MMIFIGLNVLAVALFLIGQGQLIPVLFGFLIILTGIPVSWNLYQLSQDIKLEEWGVTKLSQLTQLPKDQVIAQYEAIYHSNSQAPVKMRLEAVAKFYDVELFKS</sequence>
<gene>
    <name evidence="1" type="ORF">THF1A12_320081</name>
</gene>